<comment type="caution">
    <text evidence="1">The sequence shown here is derived from an EMBL/GenBank/DDBJ whole genome shotgun (WGS) entry which is preliminary data.</text>
</comment>
<gene>
    <name evidence="1" type="ORF">C7H79_01760</name>
</gene>
<dbReference type="AlphaFoldDB" id="A0A2P7NYK1"/>
<feature type="non-terminal residue" evidence="1">
    <location>
        <position position="1"/>
    </location>
</feature>
<keyword evidence="2" id="KW-1185">Reference proteome</keyword>
<evidence type="ECO:0000313" key="1">
    <source>
        <dbReference type="EMBL" id="PSJ18548.1"/>
    </source>
</evidence>
<protein>
    <submittedName>
        <fullName evidence="1">DUF455 domain-containing protein</fullName>
    </submittedName>
</protein>
<name>A0A2P7NYK1_9PROT</name>
<evidence type="ECO:0000313" key="2">
    <source>
        <dbReference type="Proteomes" id="UP000241912"/>
    </source>
</evidence>
<dbReference type="EMBL" id="PXXU01000004">
    <property type="protein sequence ID" value="PSJ18548.1"/>
    <property type="molecule type" value="Genomic_DNA"/>
</dbReference>
<proteinExistence type="predicted"/>
<reference evidence="1 2" key="1">
    <citation type="submission" date="2018-03" db="EMBL/GenBank/DDBJ databases">
        <title>Draft genome of Nitrosomonas supralitoralis APG5.</title>
        <authorList>
            <person name="Urakawa H."/>
            <person name="Lopez J.V."/>
        </authorList>
    </citation>
    <scope>NUCLEOTIDE SEQUENCE [LARGE SCALE GENOMIC DNA]</scope>
    <source>
        <strain evidence="1 2">APG5</strain>
    </source>
</reference>
<organism evidence="1 2">
    <name type="scientific">Nitrosomonas supralitoralis</name>
    <dbReference type="NCBI Taxonomy" id="2116706"/>
    <lineage>
        <taxon>Bacteria</taxon>
        <taxon>Pseudomonadati</taxon>
        <taxon>Pseudomonadota</taxon>
        <taxon>Betaproteobacteria</taxon>
        <taxon>Nitrosomonadales</taxon>
        <taxon>Nitrosomonadaceae</taxon>
        <taxon>Nitrosomonas</taxon>
    </lineage>
</organism>
<dbReference type="Proteomes" id="UP000241912">
    <property type="component" value="Unassembled WGS sequence"/>
</dbReference>
<sequence>FLCLQRGLDSEQLFLELINQYFTGQMCGPFDHETRLKAGFSATELNALEHMKIPVAHFKKPGS</sequence>
<accession>A0A2P7NYK1</accession>